<organism evidence="1 2">
    <name type="scientific">Dreissena polymorpha</name>
    <name type="common">Zebra mussel</name>
    <name type="synonym">Mytilus polymorpha</name>
    <dbReference type="NCBI Taxonomy" id="45954"/>
    <lineage>
        <taxon>Eukaryota</taxon>
        <taxon>Metazoa</taxon>
        <taxon>Spiralia</taxon>
        <taxon>Lophotrochozoa</taxon>
        <taxon>Mollusca</taxon>
        <taxon>Bivalvia</taxon>
        <taxon>Autobranchia</taxon>
        <taxon>Heteroconchia</taxon>
        <taxon>Euheterodonta</taxon>
        <taxon>Imparidentia</taxon>
        <taxon>Neoheterodontei</taxon>
        <taxon>Myida</taxon>
        <taxon>Dreissenoidea</taxon>
        <taxon>Dreissenidae</taxon>
        <taxon>Dreissena</taxon>
    </lineage>
</organism>
<dbReference type="AlphaFoldDB" id="A0A9D4R7R8"/>
<reference evidence="1" key="1">
    <citation type="journal article" date="2019" name="bioRxiv">
        <title>The Genome of the Zebra Mussel, Dreissena polymorpha: A Resource for Invasive Species Research.</title>
        <authorList>
            <person name="McCartney M.A."/>
            <person name="Auch B."/>
            <person name="Kono T."/>
            <person name="Mallez S."/>
            <person name="Zhang Y."/>
            <person name="Obille A."/>
            <person name="Becker A."/>
            <person name="Abrahante J.E."/>
            <person name="Garbe J."/>
            <person name="Badalamenti J.P."/>
            <person name="Herman A."/>
            <person name="Mangelson H."/>
            <person name="Liachko I."/>
            <person name="Sullivan S."/>
            <person name="Sone E.D."/>
            <person name="Koren S."/>
            <person name="Silverstein K.A.T."/>
            <person name="Beckman K.B."/>
            <person name="Gohl D.M."/>
        </authorList>
    </citation>
    <scope>NUCLEOTIDE SEQUENCE</scope>
    <source>
        <strain evidence="1">Duluth1</strain>
        <tissue evidence="1">Whole animal</tissue>
    </source>
</reference>
<proteinExistence type="predicted"/>
<sequence length="69" mass="7591">MFGSPFSGDTGSPVMYNVYSCGDGNVLEHQTQCLDREAVNIGQLIQANNPQYRVGIVKCKLKLTKLKLT</sequence>
<dbReference type="Proteomes" id="UP000828390">
    <property type="component" value="Unassembled WGS sequence"/>
</dbReference>
<name>A0A9D4R7R8_DREPO</name>
<evidence type="ECO:0000313" key="1">
    <source>
        <dbReference type="EMBL" id="KAH3858179.1"/>
    </source>
</evidence>
<gene>
    <name evidence="1" type="ORF">DPMN_100799</name>
</gene>
<evidence type="ECO:0000313" key="2">
    <source>
        <dbReference type="Proteomes" id="UP000828390"/>
    </source>
</evidence>
<dbReference type="EMBL" id="JAIWYP010000003">
    <property type="protein sequence ID" value="KAH3858179.1"/>
    <property type="molecule type" value="Genomic_DNA"/>
</dbReference>
<keyword evidence="2" id="KW-1185">Reference proteome</keyword>
<comment type="caution">
    <text evidence="1">The sequence shown here is derived from an EMBL/GenBank/DDBJ whole genome shotgun (WGS) entry which is preliminary data.</text>
</comment>
<accession>A0A9D4R7R8</accession>
<reference evidence="1" key="2">
    <citation type="submission" date="2020-11" db="EMBL/GenBank/DDBJ databases">
        <authorList>
            <person name="McCartney M.A."/>
            <person name="Auch B."/>
            <person name="Kono T."/>
            <person name="Mallez S."/>
            <person name="Becker A."/>
            <person name="Gohl D.M."/>
            <person name="Silverstein K.A.T."/>
            <person name="Koren S."/>
            <person name="Bechman K.B."/>
            <person name="Herman A."/>
            <person name="Abrahante J.E."/>
            <person name="Garbe J."/>
        </authorList>
    </citation>
    <scope>NUCLEOTIDE SEQUENCE</scope>
    <source>
        <strain evidence="1">Duluth1</strain>
        <tissue evidence="1">Whole animal</tissue>
    </source>
</reference>
<protein>
    <submittedName>
        <fullName evidence="1">Uncharacterized protein</fullName>
    </submittedName>
</protein>